<gene>
    <name evidence="3" type="ORF">B0T25DRAFT_119441</name>
</gene>
<evidence type="ECO:0000313" key="3">
    <source>
        <dbReference type="EMBL" id="KAK3360076.1"/>
    </source>
</evidence>
<comment type="caution">
    <text evidence="3">The sequence shown here is derived from an EMBL/GenBank/DDBJ whole genome shotgun (WGS) entry which is preliminary data.</text>
</comment>
<dbReference type="InterPro" id="IPR050879">
    <property type="entry name" value="Acyltransferase_3"/>
</dbReference>
<feature type="region of interest" description="Disordered" evidence="1">
    <location>
        <begin position="113"/>
        <end position="140"/>
    </location>
</feature>
<dbReference type="AlphaFoldDB" id="A0AAJ0HRS9"/>
<evidence type="ECO:0000259" key="2">
    <source>
        <dbReference type="Pfam" id="PF01757"/>
    </source>
</evidence>
<accession>A0AAJ0HRS9</accession>
<dbReference type="Pfam" id="PF01757">
    <property type="entry name" value="Acyl_transf_3"/>
    <property type="match status" value="1"/>
</dbReference>
<keyword evidence="4" id="KW-1185">Reference proteome</keyword>
<organism evidence="3 4">
    <name type="scientific">Lasiosphaeria hispida</name>
    <dbReference type="NCBI Taxonomy" id="260671"/>
    <lineage>
        <taxon>Eukaryota</taxon>
        <taxon>Fungi</taxon>
        <taxon>Dikarya</taxon>
        <taxon>Ascomycota</taxon>
        <taxon>Pezizomycotina</taxon>
        <taxon>Sordariomycetes</taxon>
        <taxon>Sordariomycetidae</taxon>
        <taxon>Sordariales</taxon>
        <taxon>Lasiosphaeriaceae</taxon>
        <taxon>Lasiosphaeria</taxon>
    </lineage>
</organism>
<dbReference type="GO" id="GO:0016747">
    <property type="term" value="F:acyltransferase activity, transferring groups other than amino-acyl groups"/>
    <property type="evidence" value="ECO:0007669"/>
    <property type="project" value="InterPro"/>
</dbReference>
<dbReference type="InterPro" id="IPR002656">
    <property type="entry name" value="Acyl_transf_3_dom"/>
</dbReference>
<dbReference type="PANTHER" id="PTHR23028">
    <property type="entry name" value="ACETYLTRANSFERASE"/>
    <property type="match status" value="1"/>
</dbReference>
<feature type="domain" description="Acyltransferase 3" evidence="2">
    <location>
        <begin position="39"/>
        <end position="239"/>
    </location>
</feature>
<keyword evidence="3" id="KW-0808">Transferase</keyword>
<protein>
    <submittedName>
        <fullName evidence="3">Acyltransferase 3</fullName>
    </submittedName>
</protein>
<keyword evidence="3" id="KW-0012">Acyltransferase</keyword>
<evidence type="ECO:0000313" key="4">
    <source>
        <dbReference type="Proteomes" id="UP001275084"/>
    </source>
</evidence>
<reference evidence="3" key="2">
    <citation type="submission" date="2023-06" db="EMBL/GenBank/DDBJ databases">
        <authorList>
            <consortium name="Lawrence Berkeley National Laboratory"/>
            <person name="Haridas S."/>
            <person name="Hensen N."/>
            <person name="Bonometti L."/>
            <person name="Westerberg I."/>
            <person name="Brannstrom I.O."/>
            <person name="Guillou S."/>
            <person name="Cros-Aarteil S."/>
            <person name="Calhoun S."/>
            <person name="Kuo A."/>
            <person name="Mondo S."/>
            <person name="Pangilinan J."/>
            <person name="Riley R."/>
            <person name="Labutti K."/>
            <person name="Andreopoulos B."/>
            <person name="Lipzen A."/>
            <person name="Chen C."/>
            <person name="Yanf M."/>
            <person name="Daum C."/>
            <person name="Ng V."/>
            <person name="Clum A."/>
            <person name="Steindorff A."/>
            <person name="Ohm R."/>
            <person name="Martin F."/>
            <person name="Silar P."/>
            <person name="Natvig D."/>
            <person name="Lalanne C."/>
            <person name="Gautier V."/>
            <person name="Ament-Velasquez S.L."/>
            <person name="Kruys A."/>
            <person name="Hutchinson M.I."/>
            <person name="Powell A.J."/>
            <person name="Barry K."/>
            <person name="Miller A.N."/>
            <person name="Grigoriev I.V."/>
            <person name="Debuchy R."/>
            <person name="Gladieux P."/>
            <person name="Thoren M.H."/>
            <person name="Johannesson H."/>
        </authorList>
    </citation>
    <scope>NUCLEOTIDE SEQUENCE</scope>
    <source>
        <strain evidence="3">CBS 955.72</strain>
    </source>
</reference>
<sequence length="263" mass="29409">MVGWRVLGSSCGTWRGPCGGSCMCGTGIGMWDWDRYAGSTAMDVHLWTIPVEFRSSMMLFLTLVGTARWRTGVRLAVVGVLMVFTYLSDRWEMMLFYAGMALAEMDLMRGAHESPAVSSPSDSPSLGATPPPATQKPKGPRQLIWPAVSLLGLYFMSQPDHGSEVTPGWVFLSTFIPEFWSEKYRYWQSIGAIVFVLAVGRTPAWQKLFSTGPVQYLGKISYAIYLMHGPAMHTLGYAIERRVSLRGLKICFIPESYEFLLYQ</sequence>
<dbReference type="PANTHER" id="PTHR23028:SF134">
    <property type="entry name" value="PUTATIVE (AFU_ORTHOLOGUE AFUA_4G08520)-RELATED"/>
    <property type="match status" value="1"/>
</dbReference>
<feature type="compositionally biased region" description="Low complexity" evidence="1">
    <location>
        <begin position="114"/>
        <end position="125"/>
    </location>
</feature>
<name>A0AAJ0HRS9_9PEZI</name>
<dbReference type="Proteomes" id="UP001275084">
    <property type="component" value="Unassembled WGS sequence"/>
</dbReference>
<reference evidence="3" key="1">
    <citation type="journal article" date="2023" name="Mol. Phylogenet. Evol.">
        <title>Genome-scale phylogeny and comparative genomics of the fungal order Sordariales.</title>
        <authorList>
            <person name="Hensen N."/>
            <person name="Bonometti L."/>
            <person name="Westerberg I."/>
            <person name="Brannstrom I.O."/>
            <person name="Guillou S."/>
            <person name="Cros-Aarteil S."/>
            <person name="Calhoun S."/>
            <person name="Haridas S."/>
            <person name="Kuo A."/>
            <person name="Mondo S."/>
            <person name="Pangilinan J."/>
            <person name="Riley R."/>
            <person name="LaButti K."/>
            <person name="Andreopoulos B."/>
            <person name="Lipzen A."/>
            <person name="Chen C."/>
            <person name="Yan M."/>
            <person name="Daum C."/>
            <person name="Ng V."/>
            <person name="Clum A."/>
            <person name="Steindorff A."/>
            <person name="Ohm R.A."/>
            <person name="Martin F."/>
            <person name="Silar P."/>
            <person name="Natvig D.O."/>
            <person name="Lalanne C."/>
            <person name="Gautier V."/>
            <person name="Ament-Velasquez S.L."/>
            <person name="Kruys A."/>
            <person name="Hutchinson M.I."/>
            <person name="Powell A.J."/>
            <person name="Barry K."/>
            <person name="Miller A.N."/>
            <person name="Grigoriev I.V."/>
            <person name="Debuchy R."/>
            <person name="Gladieux P."/>
            <person name="Hiltunen Thoren M."/>
            <person name="Johannesson H."/>
        </authorList>
    </citation>
    <scope>NUCLEOTIDE SEQUENCE</scope>
    <source>
        <strain evidence="3">CBS 955.72</strain>
    </source>
</reference>
<dbReference type="EMBL" id="JAUIQD010000002">
    <property type="protein sequence ID" value="KAK3360076.1"/>
    <property type="molecule type" value="Genomic_DNA"/>
</dbReference>
<proteinExistence type="predicted"/>
<evidence type="ECO:0000256" key="1">
    <source>
        <dbReference type="SAM" id="MobiDB-lite"/>
    </source>
</evidence>